<organism evidence="3 4">
    <name type="scientific">Malassezia arunalokei</name>
    <dbReference type="NCBI Taxonomy" id="1514897"/>
    <lineage>
        <taxon>Eukaryota</taxon>
        <taxon>Fungi</taxon>
        <taxon>Dikarya</taxon>
        <taxon>Basidiomycota</taxon>
        <taxon>Ustilaginomycotina</taxon>
        <taxon>Malasseziomycetes</taxon>
        <taxon>Malasseziales</taxon>
        <taxon>Malasseziaceae</taxon>
        <taxon>Malassezia</taxon>
    </lineage>
</organism>
<proteinExistence type="predicted"/>
<dbReference type="InterPro" id="IPR036202">
    <property type="entry name" value="TopoI_DNA-bd_euk_N_sf"/>
</dbReference>
<gene>
    <name evidence="3" type="ORF">MARU1_000221</name>
</gene>
<dbReference type="AlphaFoldDB" id="A0AAJ5YWG2"/>
<dbReference type="GO" id="GO:0005694">
    <property type="term" value="C:chromosome"/>
    <property type="evidence" value="ECO:0007669"/>
    <property type="project" value="InterPro"/>
</dbReference>
<protein>
    <submittedName>
        <fullName evidence="3">Uncharacterized protein</fullName>
    </submittedName>
</protein>
<dbReference type="GO" id="GO:0003917">
    <property type="term" value="F:DNA topoisomerase type I (single strand cut, ATP-independent) activity"/>
    <property type="evidence" value="ECO:0007669"/>
    <property type="project" value="InterPro"/>
</dbReference>
<sequence>MHQAVSRALAHVKAAQTALEEAVPNEEPESLHHDELVSAYRALQREHDELRAQYEADKQTWREFKRWWKHKLQTKREARRMPWSPRKAREQIQAHRRQVRSLMNEQPGLFKGTGRYAPKPTAKEEAQPETAPEPTPPDYWYVKLSHRHRQLGFPSSSQDEPLL</sequence>
<evidence type="ECO:0000313" key="3">
    <source>
        <dbReference type="EMBL" id="WFD14221.1"/>
    </source>
</evidence>
<dbReference type="GO" id="GO:0003677">
    <property type="term" value="F:DNA binding"/>
    <property type="evidence" value="ECO:0007669"/>
    <property type="project" value="InterPro"/>
</dbReference>
<accession>A0AAJ5YWG2</accession>
<evidence type="ECO:0000256" key="2">
    <source>
        <dbReference type="SAM" id="MobiDB-lite"/>
    </source>
</evidence>
<keyword evidence="1" id="KW-0175">Coiled coil</keyword>
<evidence type="ECO:0000256" key="1">
    <source>
        <dbReference type="SAM" id="Coils"/>
    </source>
</evidence>
<name>A0AAJ5YWG2_9BASI</name>
<keyword evidence="4" id="KW-1185">Reference proteome</keyword>
<feature type="region of interest" description="Disordered" evidence="2">
    <location>
        <begin position="78"/>
        <end position="140"/>
    </location>
</feature>
<evidence type="ECO:0000313" key="4">
    <source>
        <dbReference type="Proteomes" id="UP001217582"/>
    </source>
</evidence>
<dbReference type="Proteomes" id="UP001217582">
    <property type="component" value="Chromosome 1"/>
</dbReference>
<dbReference type="GO" id="GO:0006265">
    <property type="term" value="P:DNA topological change"/>
    <property type="evidence" value="ECO:0007669"/>
    <property type="project" value="InterPro"/>
</dbReference>
<dbReference type="EMBL" id="CP119916">
    <property type="protein sequence ID" value="WFD14221.1"/>
    <property type="molecule type" value="Genomic_DNA"/>
</dbReference>
<dbReference type="SUPFAM" id="SSF56741">
    <property type="entry name" value="Eukaryotic DNA topoisomerase I, N-terminal DNA-binding fragment"/>
    <property type="match status" value="1"/>
</dbReference>
<feature type="coiled-coil region" evidence="1">
    <location>
        <begin position="33"/>
        <end position="60"/>
    </location>
</feature>
<reference evidence="3 4" key="1">
    <citation type="submission" date="2023-03" db="EMBL/GenBank/DDBJ databases">
        <title>Mating type loci evolution in Malassezia.</title>
        <authorList>
            <person name="Coelho M.A."/>
        </authorList>
    </citation>
    <scope>NUCLEOTIDE SEQUENCE [LARGE SCALE GENOMIC DNA]</scope>
    <source>
        <strain evidence="3 4">CBS 13387</strain>
    </source>
</reference>